<organism evidence="1 2">
    <name type="scientific">Aduncisulcus paluster</name>
    <dbReference type="NCBI Taxonomy" id="2918883"/>
    <lineage>
        <taxon>Eukaryota</taxon>
        <taxon>Metamonada</taxon>
        <taxon>Carpediemonas-like organisms</taxon>
        <taxon>Aduncisulcus</taxon>
    </lineage>
</organism>
<evidence type="ECO:0000313" key="1">
    <source>
        <dbReference type="EMBL" id="GKT28641.1"/>
    </source>
</evidence>
<sequence>EEKGIDFTIRHIVKETPTKDEFLAWQKIAGVDKKKFVNTNGKKYKEMGLKETIDAMSEAELFELISADGMLVKRPILVNDDFVLIGFKVKEWEERF</sequence>
<gene>
    <name evidence="1" type="ORF">ADUPG1_000782</name>
</gene>
<protein>
    <submittedName>
        <fullName evidence="1">Arsenate reductase-like protein</fullName>
    </submittedName>
</protein>
<feature type="non-terminal residue" evidence="1">
    <location>
        <position position="1"/>
    </location>
</feature>
<dbReference type="Proteomes" id="UP001057375">
    <property type="component" value="Unassembled WGS sequence"/>
</dbReference>
<dbReference type="PANTHER" id="PTHR30041">
    <property type="entry name" value="ARSENATE REDUCTASE"/>
    <property type="match status" value="1"/>
</dbReference>
<dbReference type="SUPFAM" id="SSF52833">
    <property type="entry name" value="Thioredoxin-like"/>
    <property type="match status" value="1"/>
</dbReference>
<proteinExistence type="predicted"/>
<dbReference type="Pfam" id="PF03960">
    <property type="entry name" value="ArsC"/>
    <property type="match status" value="1"/>
</dbReference>
<dbReference type="PROSITE" id="PS51353">
    <property type="entry name" value="ARSC"/>
    <property type="match status" value="1"/>
</dbReference>
<dbReference type="PANTHER" id="PTHR30041:SF8">
    <property type="entry name" value="PROTEIN YFFB"/>
    <property type="match status" value="1"/>
</dbReference>
<dbReference type="EMBL" id="BQXS01000407">
    <property type="protein sequence ID" value="GKT28641.1"/>
    <property type="molecule type" value="Genomic_DNA"/>
</dbReference>
<evidence type="ECO:0000313" key="2">
    <source>
        <dbReference type="Proteomes" id="UP001057375"/>
    </source>
</evidence>
<keyword evidence="2" id="KW-1185">Reference proteome</keyword>
<comment type="caution">
    <text evidence="1">The sequence shown here is derived from an EMBL/GenBank/DDBJ whole genome shotgun (WGS) entry which is preliminary data.</text>
</comment>
<name>A0ABQ5K7W6_9EUKA</name>
<dbReference type="InterPro" id="IPR036249">
    <property type="entry name" value="Thioredoxin-like_sf"/>
</dbReference>
<dbReference type="Gene3D" id="3.40.30.10">
    <property type="entry name" value="Glutaredoxin"/>
    <property type="match status" value="1"/>
</dbReference>
<accession>A0ABQ5K7W6</accession>
<reference evidence="1" key="1">
    <citation type="submission" date="2022-03" db="EMBL/GenBank/DDBJ databases">
        <title>Draft genome sequence of Aduncisulcus paluster, a free-living microaerophilic Fornicata.</title>
        <authorList>
            <person name="Yuyama I."/>
            <person name="Kume K."/>
            <person name="Tamura T."/>
            <person name="Inagaki Y."/>
            <person name="Hashimoto T."/>
        </authorList>
    </citation>
    <scope>NUCLEOTIDE SEQUENCE</scope>
    <source>
        <strain evidence="1">NY0171</strain>
    </source>
</reference>
<dbReference type="InterPro" id="IPR006660">
    <property type="entry name" value="Arsenate_reductase-like"/>
</dbReference>